<dbReference type="AlphaFoldDB" id="A0A7S2U605"/>
<sequence length="372" mass="40538">MTVWWSLLWVFILWSGGTFETACVVNGLLASPNNNKSALGVGGDNDAIIAKVSWGVPHVSLDSVSHCYPPPSMLSRLLSPIPVRTFALEDVSLEVDAASLVVLLGVSGSGKSTLLQILNDHTNNDPKNTGNDNQLVKGTIEITCSSRVVDNMENVNVSWCPSRPIIINQKPKAPDYEYDIDCRVRDKKRPISNAKSSKGTLWDWIMEYGLRGNWSEAVVALSLSHGIKRQIVKEIVQELVLALDFDPPQLHKGLSELSPSGQVRFGLLCACLDSILPSVQQQIDLENNDGAINKGVGRFLLLFQACAPILLLDELLDTEPSSITQQHLSKGLTQLVHKKGAILLSATHLPQIYSGLTTRTMTLSSGKILTDV</sequence>
<gene>
    <name evidence="4" type="ORF">ASEP1449_LOCUS1413</name>
</gene>
<evidence type="ECO:0000259" key="3">
    <source>
        <dbReference type="Pfam" id="PF00005"/>
    </source>
</evidence>
<reference evidence="4" key="1">
    <citation type="submission" date="2021-01" db="EMBL/GenBank/DDBJ databases">
        <authorList>
            <person name="Corre E."/>
            <person name="Pelletier E."/>
            <person name="Niang G."/>
            <person name="Scheremetjew M."/>
            <person name="Finn R."/>
            <person name="Kale V."/>
            <person name="Holt S."/>
            <person name="Cochrane G."/>
            <person name="Meng A."/>
            <person name="Brown T."/>
            <person name="Cohen L."/>
        </authorList>
    </citation>
    <scope>NUCLEOTIDE SEQUENCE</scope>
    <source>
        <strain evidence="4">CCMP2084</strain>
    </source>
</reference>
<dbReference type="PANTHER" id="PTHR42788">
    <property type="entry name" value="TAURINE IMPORT ATP-BINDING PROTEIN-RELATED"/>
    <property type="match status" value="1"/>
</dbReference>
<organism evidence="4">
    <name type="scientific">Attheya septentrionalis</name>
    <dbReference type="NCBI Taxonomy" id="420275"/>
    <lineage>
        <taxon>Eukaryota</taxon>
        <taxon>Sar</taxon>
        <taxon>Stramenopiles</taxon>
        <taxon>Ochrophyta</taxon>
        <taxon>Bacillariophyta</taxon>
        <taxon>Coscinodiscophyceae</taxon>
        <taxon>Chaetocerotophycidae</taxon>
        <taxon>Chaetocerotales</taxon>
        <taxon>Attheyaceae</taxon>
        <taxon>Attheya</taxon>
    </lineage>
</organism>
<dbReference type="InterPro" id="IPR003439">
    <property type="entry name" value="ABC_transporter-like_ATP-bd"/>
</dbReference>
<dbReference type="InterPro" id="IPR050166">
    <property type="entry name" value="ABC_transporter_ATP-bind"/>
</dbReference>
<dbReference type="Gene3D" id="3.40.50.300">
    <property type="entry name" value="P-loop containing nucleotide triphosphate hydrolases"/>
    <property type="match status" value="1"/>
</dbReference>
<dbReference type="PANTHER" id="PTHR42788:SF13">
    <property type="entry name" value="ALIPHATIC SULFONATES IMPORT ATP-BINDING PROTEIN SSUB"/>
    <property type="match status" value="1"/>
</dbReference>
<protein>
    <recommendedName>
        <fullName evidence="3">ABC transporter domain-containing protein</fullName>
    </recommendedName>
</protein>
<evidence type="ECO:0000256" key="1">
    <source>
        <dbReference type="ARBA" id="ARBA00022448"/>
    </source>
</evidence>
<feature type="domain" description="ABC transporter" evidence="3">
    <location>
        <begin position="88"/>
        <end position="229"/>
    </location>
</feature>
<accession>A0A7S2U605</accession>
<evidence type="ECO:0000256" key="2">
    <source>
        <dbReference type="SAM" id="SignalP"/>
    </source>
</evidence>
<keyword evidence="2" id="KW-0732">Signal</keyword>
<evidence type="ECO:0000313" key="4">
    <source>
        <dbReference type="EMBL" id="CAD9809590.1"/>
    </source>
</evidence>
<dbReference type="GO" id="GO:0005524">
    <property type="term" value="F:ATP binding"/>
    <property type="evidence" value="ECO:0007669"/>
    <property type="project" value="InterPro"/>
</dbReference>
<dbReference type="InterPro" id="IPR027417">
    <property type="entry name" value="P-loop_NTPase"/>
</dbReference>
<proteinExistence type="predicted"/>
<dbReference type="EMBL" id="HBHQ01002230">
    <property type="protein sequence ID" value="CAD9809590.1"/>
    <property type="molecule type" value="Transcribed_RNA"/>
</dbReference>
<dbReference type="GO" id="GO:0016887">
    <property type="term" value="F:ATP hydrolysis activity"/>
    <property type="evidence" value="ECO:0007669"/>
    <property type="project" value="InterPro"/>
</dbReference>
<dbReference type="Pfam" id="PF00005">
    <property type="entry name" value="ABC_tran"/>
    <property type="match status" value="1"/>
</dbReference>
<dbReference type="SUPFAM" id="SSF52540">
    <property type="entry name" value="P-loop containing nucleoside triphosphate hydrolases"/>
    <property type="match status" value="1"/>
</dbReference>
<keyword evidence="1" id="KW-0813">Transport</keyword>
<feature type="signal peptide" evidence="2">
    <location>
        <begin position="1"/>
        <end position="19"/>
    </location>
</feature>
<name>A0A7S2U605_9STRA</name>
<feature type="chain" id="PRO_5031193150" description="ABC transporter domain-containing protein" evidence="2">
    <location>
        <begin position="20"/>
        <end position="372"/>
    </location>
</feature>